<dbReference type="AlphaFoldDB" id="A0A1I0B478"/>
<dbReference type="InterPro" id="IPR011701">
    <property type="entry name" value="MFS"/>
</dbReference>
<reference evidence="8" key="1">
    <citation type="submission" date="2016-10" db="EMBL/GenBank/DDBJ databases">
        <authorList>
            <person name="Varghese N."/>
            <person name="Submissions S."/>
        </authorList>
    </citation>
    <scope>NUCLEOTIDE SEQUENCE [LARGE SCALE GENOMIC DNA]</scope>
    <source>
        <strain evidence="8">SLH 33</strain>
    </source>
</reference>
<dbReference type="GO" id="GO:0022857">
    <property type="term" value="F:transmembrane transporter activity"/>
    <property type="evidence" value="ECO:0007669"/>
    <property type="project" value="InterPro"/>
</dbReference>
<protein>
    <submittedName>
        <fullName evidence="7">Predicted arabinose efflux permease, MFS family</fullName>
    </submittedName>
</protein>
<feature type="transmembrane region" description="Helical" evidence="5">
    <location>
        <begin position="57"/>
        <end position="80"/>
    </location>
</feature>
<evidence type="ECO:0000256" key="5">
    <source>
        <dbReference type="SAM" id="Phobius"/>
    </source>
</evidence>
<dbReference type="GO" id="GO:0016020">
    <property type="term" value="C:membrane"/>
    <property type="evidence" value="ECO:0007669"/>
    <property type="project" value="UniProtKB-SubCell"/>
</dbReference>
<dbReference type="RefSeq" id="WP_091690380.1">
    <property type="nucleotide sequence ID" value="NZ_CAAGSJ010000007.1"/>
</dbReference>
<feature type="transmembrane region" description="Helical" evidence="5">
    <location>
        <begin position="173"/>
        <end position="192"/>
    </location>
</feature>
<feature type="transmembrane region" description="Helical" evidence="5">
    <location>
        <begin position="394"/>
        <end position="414"/>
    </location>
</feature>
<dbReference type="STRING" id="1353158.SAMN04488587_1920"/>
<evidence type="ECO:0000256" key="3">
    <source>
        <dbReference type="ARBA" id="ARBA00022989"/>
    </source>
</evidence>
<evidence type="ECO:0000256" key="4">
    <source>
        <dbReference type="ARBA" id="ARBA00023136"/>
    </source>
</evidence>
<feature type="transmembrane region" description="Helical" evidence="5">
    <location>
        <begin position="269"/>
        <end position="292"/>
    </location>
</feature>
<feature type="transmembrane region" description="Helical" evidence="5">
    <location>
        <begin position="304"/>
        <end position="321"/>
    </location>
</feature>
<dbReference type="Gene3D" id="1.20.1250.20">
    <property type="entry name" value="MFS general substrate transporter like domains"/>
    <property type="match status" value="2"/>
</dbReference>
<evidence type="ECO:0000313" key="7">
    <source>
        <dbReference type="EMBL" id="SET00912.1"/>
    </source>
</evidence>
<dbReference type="InterPro" id="IPR036259">
    <property type="entry name" value="MFS_trans_sf"/>
</dbReference>
<dbReference type="Pfam" id="PF07690">
    <property type="entry name" value="MFS_1"/>
    <property type="match status" value="2"/>
</dbReference>
<dbReference type="PANTHER" id="PTHR23518">
    <property type="entry name" value="C-METHYLTRANSFERASE"/>
    <property type="match status" value="1"/>
</dbReference>
<dbReference type="SUPFAM" id="SSF103473">
    <property type="entry name" value="MFS general substrate transporter"/>
    <property type="match status" value="1"/>
</dbReference>
<evidence type="ECO:0000256" key="2">
    <source>
        <dbReference type="ARBA" id="ARBA00022692"/>
    </source>
</evidence>
<evidence type="ECO:0000256" key="1">
    <source>
        <dbReference type="ARBA" id="ARBA00004141"/>
    </source>
</evidence>
<feature type="transmembrane region" description="Helical" evidence="5">
    <location>
        <begin position="362"/>
        <end position="388"/>
    </location>
</feature>
<comment type="subcellular location">
    <subcellularLocation>
        <location evidence="1">Membrane</location>
        <topology evidence="1">Multi-pass membrane protein</topology>
    </subcellularLocation>
</comment>
<dbReference type="PANTHER" id="PTHR23518:SF2">
    <property type="entry name" value="MAJOR FACILITATOR SUPERFAMILY TRANSPORTER"/>
    <property type="match status" value="1"/>
</dbReference>
<keyword evidence="4 5" id="KW-0472">Membrane</keyword>
<dbReference type="InterPro" id="IPR020846">
    <property type="entry name" value="MFS_dom"/>
</dbReference>
<sequence length="424" mass="46606">MMFRTEEGVTDIVETRPIPEENQIRRSKEPDFLITGIKKNVFILGLVSLFTDIASEMLYPVVPIFLTAVLGAPMTVVGLIEGIAEGTASFLKVITGWYSDKIGKRKPFVLSGYSISAISKPLIAFAYTWPLVLVARVMDRFGKGVRTSARDALIADSCDPCQRGKSYGLHRTLDTIGAVLGPAIAIMILYLTNNDYRLLFLIAFIPGLIGVLFVMFFVSERKNIVDTKISFKVSQFGRDFKVFLLITSIFAVGNSSDVFLILRAQDLGFSVYAVLLCYILYNVIFAIGAFPAGILSDKLGRRNLMTCGFLIFACVYVGFALTAENSYVWLLFVVYGLYAALTDGIGRAYVVDLVPSDKRATALGIYHTVIGIMMLFANLIAGILWDLIGAPAPFIYGAMAAVVSAVMLIVLMPMKTKPIEEKIF</sequence>
<name>A0A1I0B478_9EURY</name>
<keyword evidence="2 5" id="KW-0812">Transmembrane</keyword>
<dbReference type="PROSITE" id="PS50850">
    <property type="entry name" value="MFS"/>
    <property type="match status" value="1"/>
</dbReference>
<dbReference type="Proteomes" id="UP000243338">
    <property type="component" value="Unassembled WGS sequence"/>
</dbReference>
<dbReference type="InterPro" id="IPR005829">
    <property type="entry name" value="Sugar_transporter_CS"/>
</dbReference>
<feature type="transmembrane region" description="Helical" evidence="5">
    <location>
        <begin position="327"/>
        <end position="350"/>
    </location>
</feature>
<organism evidence="7 8">
    <name type="scientific">Methanococcoides vulcani</name>
    <dbReference type="NCBI Taxonomy" id="1353158"/>
    <lineage>
        <taxon>Archaea</taxon>
        <taxon>Methanobacteriati</taxon>
        <taxon>Methanobacteriota</taxon>
        <taxon>Stenosarchaea group</taxon>
        <taxon>Methanomicrobia</taxon>
        <taxon>Methanosarcinales</taxon>
        <taxon>Methanosarcinaceae</taxon>
        <taxon>Methanococcoides</taxon>
    </lineage>
</organism>
<evidence type="ECO:0000259" key="6">
    <source>
        <dbReference type="PROSITE" id="PS50850"/>
    </source>
</evidence>
<evidence type="ECO:0000313" key="8">
    <source>
        <dbReference type="Proteomes" id="UP000243338"/>
    </source>
</evidence>
<dbReference type="CDD" id="cd17370">
    <property type="entry name" value="MFS_MJ1317_like"/>
    <property type="match status" value="1"/>
</dbReference>
<keyword evidence="8" id="KW-1185">Reference proteome</keyword>
<accession>A0A1I0B478</accession>
<dbReference type="OrthoDB" id="117970at2157"/>
<dbReference type="PROSITE" id="PS00216">
    <property type="entry name" value="SUGAR_TRANSPORT_1"/>
    <property type="match status" value="1"/>
</dbReference>
<proteinExistence type="predicted"/>
<feature type="domain" description="Major facilitator superfamily (MFS) profile" evidence="6">
    <location>
        <begin position="40"/>
        <end position="416"/>
    </location>
</feature>
<feature type="transmembrane region" description="Helical" evidence="5">
    <location>
        <begin position="240"/>
        <end position="263"/>
    </location>
</feature>
<keyword evidence="3 5" id="KW-1133">Transmembrane helix</keyword>
<feature type="transmembrane region" description="Helical" evidence="5">
    <location>
        <begin position="198"/>
        <end position="219"/>
    </location>
</feature>
<dbReference type="EMBL" id="FOHQ01000006">
    <property type="protein sequence ID" value="SET00912.1"/>
    <property type="molecule type" value="Genomic_DNA"/>
</dbReference>
<gene>
    <name evidence="7" type="ORF">SAMN04488587_1920</name>
</gene>